<name>A0A8H6NKF9_9PEZI</name>
<dbReference type="Proteomes" id="UP000639643">
    <property type="component" value="Unassembled WGS sequence"/>
</dbReference>
<evidence type="ECO:0000313" key="2">
    <source>
        <dbReference type="Proteomes" id="UP000639643"/>
    </source>
</evidence>
<reference evidence="1" key="1">
    <citation type="journal article" date="2020" name="Phytopathology">
        <title>Genome Sequence Resources of Colletotrichum truncatum, C. plurivorum, C. musicola, and C. sojae: Four Species Pathogenic to Soybean (Glycine max).</title>
        <authorList>
            <person name="Rogerio F."/>
            <person name="Boufleur T.R."/>
            <person name="Ciampi-Guillardi M."/>
            <person name="Sukno S.A."/>
            <person name="Thon M.R."/>
            <person name="Massola Junior N.S."/>
            <person name="Baroncelli R."/>
        </authorList>
    </citation>
    <scope>NUCLEOTIDE SEQUENCE</scope>
    <source>
        <strain evidence="1">LFN0074</strain>
    </source>
</reference>
<dbReference type="AlphaFoldDB" id="A0A8H6NKF9"/>
<gene>
    <name evidence="1" type="ORF">CMUS01_05226</name>
</gene>
<dbReference type="EMBL" id="WIGM01000152">
    <property type="protein sequence ID" value="KAF6836912.1"/>
    <property type="molecule type" value="Genomic_DNA"/>
</dbReference>
<accession>A0A8H6NKF9</accession>
<evidence type="ECO:0000313" key="1">
    <source>
        <dbReference type="EMBL" id="KAF6836912.1"/>
    </source>
</evidence>
<protein>
    <submittedName>
        <fullName evidence="1">Uncharacterized protein</fullName>
    </submittedName>
</protein>
<comment type="caution">
    <text evidence="1">The sequence shown here is derived from an EMBL/GenBank/DDBJ whole genome shotgun (WGS) entry which is preliminary data.</text>
</comment>
<organism evidence="1 2">
    <name type="scientific">Colletotrichum musicola</name>
    <dbReference type="NCBI Taxonomy" id="2175873"/>
    <lineage>
        <taxon>Eukaryota</taxon>
        <taxon>Fungi</taxon>
        <taxon>Dikarya</taxon>
        <taxon>Ascomycota</taxon>
        <taxon>Pezizomycotina</taxon>
        <taxon>Sordariomycetes</taxon>
        <taxon>Hypocreomycetidae</taxon>
        <taxon>Glomerellales</taxon>
        <taxon>Glomerellaceae</taxon>
        <taxon>Colletotrichum</taxon>
        <taxon>Colletotrichum orchidearum species complex</taxon>
    </lineage>
</organism>
<dbReference type="OrthoDB" id="4820270at2759"/>
<proteinExistence type="predicted"/>
<sequence>MSLSKPLIGLEDFHWPYELFLCVMEQFIEKAKADQSPLLLSVHYNRNSNARLALRCATEEIVNTYQLAKDRLDAIRIPLQVNRQTRALVDSVFRLVPMGGFSEASHGLLRVLPDLDYFTPFDFTPGIVLPVFNMYLLERFFHDNVYLPNAEGHRVLQNIKHLLLPLGAFLTTQNQESAITAYMSILLGLPNIQSISVPLGRVNMDLVTSMSTIHAGLQGIDEDVFPDLAIWLSWAPNVATLSRPFRQKGIKFRGFLEVLDVDVLEFRFTKDGSIWVEYLNANCNCCRRGVLKY</sequence>
<keyword evidence="2" id="KW-1185">Reference proteome</keyword>